<dbReference type="EMBL" id="FTOO01000008">
    <property type="protein sequence ID" value="SIS97339.1"/>
    <property type="molecule type" value="Genomic_DNA"/>
</dbReference>
<dbReference type="OrthoDB" id="9802809at2"/>
<sequence length="303" mass="33471">MAQTQQLVSVLQGLYDLHVHVWPDLVERSIDDVSLARKFHDLGWSGFTLKSHYFPTVERAKVVSSVVEGVDVVGALVLNHAVGGLNPVAVDLAGRAGARIVWLPTVDAANESPEHQAARGQSHLPFWARIQAEIREEGIGFEPISVFDHRGGLREDLTQCLERIRRYDMVLATGHLARDEIFAVVEHAKALGLTKIVVTHALFPSEALSIDDQVQLARLGATIEHCYTTFYTNKCDWDTLYEAIRAVGPEHTLLSTDLGQKSNPGVVEGILDFSQRLLDAGFSPDALRTMWVDNPRRLIGVNA</sequence>
<evidence type="ECO:0008006" key="3">
    <source>
        <dbReference type="Google" id="ProtNLM"/>
    </source>
</evidence>
<dbReference type="InterPro" id="IPR046249">
    <property type="entry name" value="DUF6282"/>
</dbReference>
<dbReference type="AlphaFoldDB" id="A0A1N7NGN0"/>
<dbReference type="SUPFAM" id="SSF51556">
    <property type="entry name" value="Metallo-dependent hydrolases"/>
    <property type="match status" value="1"/>
</dbReference>
<dbReference type="STRING" id="252246.SAMN05421799_108103"/>
<evidence type="ECO:0000313" key="2">
    <source>
        <dbReference type="Proteomes" id="UP000186156"/>
    </source>
</evidence>
<organism evidence="1 2">
    <name type="scientific">Alicyclobacillus vulcanalis</name>
    <dbReference type="NCBI Taxonomy" id="252246"/>
    <lineage>
        <taxon>Bacteria</taxon>
        <taxon>Bacillati</taxon>
        <taxon>Bacillota</taxon>
        <taxon>Bacilli</taxon>
        <taxon>Bacillales</taxon>
        <taxon>Alicyclobacillaceae</taxon>
        <taxon>Alicyclobacillus</taxon>
    </lineage>
</organism>
<evidence type="ECO:0000313" key="1">
    <source>
        <dbReference type="EMBL" id="SIS97339.1"/>
    </source>
</evidence>
<keyword evidence="2" id="KW-1185">Reference proteome</keyword>
<proteinExistence type="predicted"/>
<name>A0A1N7NGN0_9BACL</name>
<dbReference type="Proteomes" id="UP000186156">
    <property type="component" value="Unassembled WGS sequence"/>
</dbReference>
<gene>
    <name evidence="1" type="ORF">SAMN05421799_108103</name>
</gene>
<dbReference type="Pfam" id="PF19799">
    <property type="entry name" value="DUF6282"/>
    <property type="match status" value="1"/>
</dbReference>
<protein>
    <recommendedName>
        <fullName evidence="3">Cytosolic protein</fullName>
    </recommendedName>
</protein>
<dbReference type="InterPro" id="IPR032466">
    <property type="entry name" value="Metal_Hydrolase"/>
</dbReference>
<accession>A0A1N7NGN0</accession>
<dbReference type="Gene3D" id="3.20.20.140">
    <property type="entry name" value="Metal-dependent hydrolases"/>
    <property type="match status" value="1"/>
</dbReference>
<dbReference type="RefSeq" id="WP_084182569.1">
    <property type="nucleotide sequence ID" value="NZ_FTOO01000008.1"/>
</dbReference>
<reference evidence="2" key="1">
    <citation type="submission" date="2017-01" db="EMBL/GenBank/DDBJ databases">
        <authorList>
            <person name="Varghese N."/>
            <person name="Submissions S."/>
        </authorList>
    </citation>
    <scope>NUCLEOTIDE SEQUENCE [LARGE SCALE GENOMIC DNA]</scope>
    <source>
        <strain evidence="2">DSM 16176</strain>
    </source>
</reference>